<evidence type="ECO:0000313" key="2">
    <source>
        <dbReference type="EMBL" id="KOO20816.1"/>
    </source>
</evidence>
<feature type="region of interest" description="Disordered" evidence="1">
    <location>
        <begin position="367"/>
        <end position="407"/>
    </location>
</feature>
<protein>
    <submittedName>
        <fullName evidence="2">Uncharacterized protein</fullName>
    </submittedName>
</protein>
<reference evidence="3" key="1">
    <citation type="journal article" date="2015" name="PLoS Genet.">
        <title>Genome Sequence and Transcriptome Analyses of Chrysochromulina tobin: Metabolic Tools for Enhanced Algal Fitness in the Prominent Order Prymnesiales (Haptophyceae).</title>
        <authorList>
            <person name="Hovde B.T."/>
            <person name="Deodato C.R."/>
            <person name="Hunsperger H.M."/>
            <person name="Ryken S.A."/>
            <person name="Yost W."/>
            <person name="Jha R.K."/>
            <person name="Patterson J."/>
            <person name="Monnat R.J. Jr."/>
            <person name="Barlow S.B."/>
            <person name="Starkenburg S.R."/>
            <person name="Cattolico R.A."/>
        </authorList>
    </citation>
    <scope>NUCLEOTIDE SEQUENCE</scope>
    <source>
        <strain evidence="3">CCMP291</strain>
    </source>
</reference>
<organism evidence="2 3">
    <name type="scientific">Chrysochromulina tobinii</name>
    <dbReference type="NCBI Taxonomy" id="1460289"/>
    <lineage>
        <taxon>Eukaryota</taxon>
        <taxon>Haptista</taxon>
        <taxon>Haptophyta</taxon>
        <taxon>Prymnesiophyceae</taxon>
        <taxon>Prymnesiales</taxon>
        <taxon>Chrysochromulinaceae</taxon>
        <taxon>Chrysochromulina</taxon>
    </lineage>
</organism>
<feature type="compositionally biased region" description="Low complexity" evidence="1">
    <location>
        <begin position="386"/>
        <end position="395"/>
    </location>
</feature>
<dbReference type="AlphaFoldDB" id="A0A0M0J2P5"/>
<dbReference type="Proteomes" id="UP000037460">
    <property type="component" value="Unassembled WGS sequence"/>
</dbReference>
<evidence type="ECO:0000313" key="3">
    <source>
        <dbReference type="Proteomes" id="UP000037460"/>
    </source>
</evidence>
<dbReference type="EMBL" id="JWZX01003409">
    <property type="protein sequence ID" value="KOO20816.1"/>
    <property type="molecule type" value="Genomic_DNA"/>
</dbReference>
<feature type="region of interest" description="Disordered" evidence="1">
    <location>
        <begin position="1"/>
        <end position="20"/>
    </location>
</feature>
<accession>A0A0M0J2P5</accession>
<gene>
    <name evidence="2" type="ORF">Ctob_000024</name>
</gene>
<feature type="non-terminal residue" evidence="2">
    <location>
        <position position="407"/>
    </location>
</feature>
<evidence type="ECO:0000256" key="1">
    <source>
        <dbReference type="SAM" id="MobiDB-lite"/>
    </source>
</evidence>
<feature type="compositionally biased region" description="Acidic residues" evidence="1">
    <location>
        <begin position="396"/>
        <end position="407"/>
    </location>
</feature>
<name>A0A0M0J2P5_9EUKA</name>
<sequence length="407" mass="42719">MVMQAEQKIVDGDGGKSIGATVAEDDPFAIAALREPVAPPPLEPPPLEPPPKKSLLNLFGTRKPTVSVPTVDDLTMASTPQAALCKTLAWSLRAPIDIAAASTPEEGTELNLDEDGPAALAISILEELDAAKNETIGAGLSLREVGSCLEQVGRAMLLQRVDAAIAVLNQPEAFAEQAKFLCLFAQNAEAVATFMGVERLVGEVLYEGAEGRRPLERLYAGCLRLAAPELLASMGMGLGGEDGEGAASTGVGLDTVEKLRPLLKVSDQKGEKLVQEVMQQQMMAAMGPTAEGDETKQIAQSVAMLETLIDSGSMQPEDLASLKGMISQSMGMPVEELLRRKDELQQGLPEEGKKLFTLLERLFGDGAKTKGAKTGGAGGKSDKLKSAGAGKGAADLPDDLEDDMKVT</sequence>
<proteinExistence type="predicted"/>
<keyword evidence="3" id="KW-1185">Reference proteome</keyword>
<comment type="caution">
    <text evidence="2">The sequence shown here is derived from an EMBL/GenBank/DDBJ whole genome shotgun (WGS) entry which is preliminary data.</text>
</comment>